<dbReference type="PROSITE" id="PS50108">
    <property type="entry name" value="CRIB"/>
    <property type="match status" value="1"/>
</dbReference>
<sequence length="210" mass="23451">MDDQMVCSLCCFQPTPQKKLKIDRFSIGNPTGFRHIAHVGGSVGKSDSALTSLSGSFEECSFPVHLRLMDLPASSEMCSRSSFREAYTSSMLYSTARQPTLTNMPPNGLDLCYPLERLTTTRVRPPCTDSGPLRFDSCEWISVAQPTWNIRSSYSQDHYSTESVVPSQTTQPLQQVHSGSYSLDLHLPRPPPPFSPFYRSDRISLAYVQS</sequence>
<proteinExistence type="predicted"/>
<dbReference type="OrthoDB" id="5559822at2759"/>
<evidence type="ECO:0000259" key="1">
    <source>
        <dbReference type="PROSITE" id="PS50108"/>
    </source>
</evidence>
<name>A0A8J4WFK3_9TREM</name>
<evidence type="ECO:0000313" key="2">
    <source>
        <dbReference type="EMBL" id="KAF5398798.1"/>
    </source>
</evidence>
<comment type="caution">
    <text evidence="2">The sequence shown here is derived from an EMBL/GenBank/DDBJ whole genome shotgun (WGS) entry which is preliminary data.</text>
</comment>
<dbReference type="AlphaFoldDB" id="A0A8J4WFK3"/>
<feature type="domain" description="CRIB" evidence="1">
    <location>
        <begin position="27"/>
        <end position="40"/>
    </location>
</feature>
<reference evidence="2" key="1">
    <citation type="submission" date="2019-05" db="EMBL/GenBank/DDBJ databases">
        <title>Annotation for the trematode Paragonimus heterotremus.</title>
        <authorList>
            <person name="Choi Y.-J."/>
        </authorList>
    </citation>
    <scope>NUCLEOTIDE SEQUENCE</scope>
    <source>
        <strain evidence="2">LC</strain>
    </source>
</reference>
<evidence type="ECO:0000313" key="3">
    <source>
        <dbReference type="Proteomes" id="UP000748531"/>
    </source>
</evidence>
<protein>
    <recommendedName>
        <fullName evidence="1">CRIB domain-containing protein</fullName>
    </recommendedName>
</protein>
<gene>
    <name evidence="2" type="ORF">PHET_08269</name>
</gene>
<keyword evidence="3" id="KW-1185">Reference proteome</keyword>
<dbReference type="Proteomes" id="UP000748531">
    <property type="component" value="Unassembled WGS sequence"/>
</dbReference>
<dbReference type="EMBL" id="LUCH01004629">
    <property type="protein sequence ID" value="KAF5398798.1"/>
    <property type="molecule type" value="Genomic_DNA"/>
</dbReference>
<accession>A0A8J4WFK3</accession>
<organism evidence="2 3">
    <name type="scientific">Paragonimus heterotremus</name>
    <dbReference type="NCBI Taxonomy" id="100268"/>
    <lineage>
        <taxon>Eukaryota</taxon>
        <taxon>Metazoa</taxon>
        <taxon>Spiralia</taxon>
        <taxon>Lophotrochozoa</taxon>
        <taxon>Platyhelminthes</taxon>
        <taxon>Trematoda</taxon>
        <taxon>Digenea</taxon>
        <taxon>Plagiorchiida</taxon>
        <taxon>Troglotremata</taxon>
        <taxon>Troglotrematidae</taxon>
        <taxon>Paragonimus</taxon>
    </lineage>
</organism>
<dbReference type="InterPro" id="IPR000095">
    <property type="entry name" value="CRIB_dom"/>
</dbReference>